<comment type="subcellular location">
    <subcellularLocation>
        <location evidence="3 13">Cytoplasm</location>
    </subcellularLocation>
</comment>
<dbReference type="CDD" id="cd07182">
    <property type="entry name" value="RNase_HII_bacteria_HII_like"/>
    <property type="match status" value="1"/>
</dbReference>
<protein>
    <recommendedName>
        <fullName evidence="6 13">Ribonuclease HII</fullName>
        <shortName evidence="13">RNase HII</shortName>
        <ecNumber evidence="5 13">3.1.26.4</ecNumber>
    </recommendedName>
</protein>
<dbReference type="Gene3D" id="3.30.420.10">
    <property type="entry name" value="Ribonuclease H-like superfamily/Ribonuclease H"/>
    <property type="match status" value="1"/>
</dbReference>
<dbReference type="GO" id="GO:0004523">
    <property type="term" value="F:RNA-DNA hybrid ribonuclease activity"/>
    <property type="evidence" value="ECO:0007669"/>
    <property type="project" value="UniProtKB-EC"/>
</dbReference>
<name>A0ABY0ICW4_9BACT</name>
<evidence type="ECO:0000256" key="10">
    <source>
        <dbReference type="ARBA" id="ARBA00022759"/>
    </source>
</evidence>
<evidence type="ECO:0000256" key="1">
    <source>
        <dbReference type="ARBA" id="ARBA00000077"/>
    </source>
</evidence>
<evidence type="ECO:0000256" key="13">
    <source>
        <dbReference type="HAMAP-Rule" id="MF_00052"/>
    </source>
</evidence>
<comment type="cofactor">
    <cofactor evidence="13 14">
        <name>Mn(2+)</name>
        <dbReference type="ChEBI" id="CHEBI:29035"/>
    </cofactor>
    <cofactor evidence="13 14">
        <name>Mg(2+)</name>
        <dbReference type="ChEBI" id="CHEBI:18420"/>
    </cofactor>
    <text evidence="13 14">Manganese or magnesium. Binds 1 divalent metal ion per monomer in the absence of substrate. May bind a second metal ion after substrate binding.</text>
</comment>
<evidence type="ECO:0000256" key="9">
    <source>
        <dbReference type="ARBA" id="ARBA00022723"/>
    </source>
</evidence>
<evidence type="ECO:0000256" key="7">
    <source>
        <dbReference type="ARBA" id="ARBA00022490"/>
    </source>
</evidence>
<dbReference type="Pfam" id="PF01351">
    <property type="entry name" value="RNase_HII"/>
    <property type="match status" value="1"/>
</dbReference>
<dbReference type="InterPro" id="IPR022898">
    <property type="entry name" value="RNase_HII"/>
</dbReference>
<sequence>MFEKEFIKDHQYIIATDEVGRGPLAGPVVTCAVGVRVDNLAVLASILKEYGVTDSKKLSLKKMERILEELNISTFKKQNFRDLFEYSVEKITPKKIDEVNIFQASLLGMKKSCHNILKQDSVVLVDGKFPFKSTKVKDVHAVIKGDSKSVLIGLASIIAKVFRDRLMIKEARKFPYYGFEKNAGYPTAAHRKAIEEYGITPIHRKTFKGVKEFVQE</sequence>
<dbReference type="EMBL" id="QDKL01000004">
    <property type="protein sequence ID" value="RZF20460.1"/>
    <property type="molecule type" value="Genomic_DNA"/>
</dbReference>
<dbReference type="Proteomes" id="UP000443582">
    <property type="component" value="Unassembled WGS sequence"/>
</dbReference>
<keyword evidence="11 13" id="KW-0378">Hydrolase</keyword>
<proteinExistence type="inferred from homology"/>
<evidence type="ECO:0000313" key="17">
    <source>
        <dbReference type="EMBL" id="RZF20460.1"/>
    </source>
</evidence>
<comment type="similarity">
    <text evidence="4">Belongs to the RNase HII family. RnhC subfamily.</text>
</comment>
<evidence type="ECO:0000256" key="15">
    <source>
        <dbReference type="RuleBase" id="RU003515"/>
    </source>
</evidence>
<dbReference type="InterPro" id="IPR001352">
    <property type="entry name" value="RNase_HII/HIII"/>
</dbReference>
<evidence type="ECO:0000256" key="5">
    <source>
        <dbReference type="ARBA" id="ARBA00012180"/>
    </source>
</evidence>
<keyword evidence="12 13" id="KW-0464">Manganese</keyword>
<evidence type="ECO:0000259" key="16">
    <source>
        <dbReference type="PROSITE" id="PS51975"/>
    </source>
</evidence>
<dbReference type="HAMAP" id="MF_00052_B">
    <property type="entry name" value="RNase_HII_B"/>
    <property type="match status" value="1"/>
</dbReference>
<keyword evidence="9 13" id="KW-0479">Metal-binding</keyword>
<comment type="catalytic activity">
    <reaction evidence="1 13 14 15">
        <text>Endonucleolytic cleavage to 5'-phosphomonoester.</text>
        <dbReference type="EC" id="3.1.26.4"/>
    </reaction>
</comment>
<dbReference type="InterPro" id="IPR036397">
    <property type="entry name" value="RNaseH_sf"/>
</dbReference>
<feature type="domain" description="RNase H type-2" evidence="16">
    <location>
        <begin position="11"/>
        <end position="216"/>
    </location>
</feature>
<evidence type="ECO:0000256" key="2">
    <source>
        <dbReference type="ARBA" id="ARBA00004065"/>
    </source>
</evidence>
<dbReference type="RefSeq" id="WP_115363957.1">
    <property type="nucleotide sequence ID" value="NZ_QDKL01000004.1"/>
</dbReference>
<accession>A0ABY0ICW4</accession>
<evidence type="ECO:0000256" key="11">
    <source>
        <dbReference type="ARBA" id="ARBA00022801"/>
    </source>
</evidence>
<evidence type="ECO:0000256" key="14">
    <source>
        <dbReference type="PROSITE-ProRule" id="PRU01319"/>
    </source>
</evidence>
<evidence type="ECO:0000256" key="4">
    <source>
        <dbReference type="ARBA" id="ARBA00008378"/>
    </source>
</evidence>
<evidence type="ECO:0000256" key="3">
    <source>
        <dbReference type="ARBA" id="ARBA00004496"/>
    </source>
</evidence>
<keyword evidence="7 13" id="KW-0963">Cytoplasm</keyword>
<gene>
    <name evidence="13" type="primary">rnhB</name>
    <name evidence="17" type="ORF">DAY19_14970</name>
</gene>
<dbReference type="InterPro" id="IPR024567">
    <property type="entry name" value="RNase_HII/HIII_dom"/>
</dbReference>
<feature type="binding site" evidence="13 14">
    <location>
        <position position="18"/>
    </location>
    <ligand>
        <name>a divalent metal cation</name>
        <dbReference type="ChEBI" id="CHEBI:60240"/>
    </ligand>
</feature>
<dbReference type="SUPFAM" id="SSF53098">
    <property type="entry name" value="Ribonuclease H-like"/>
    <property type="match status" value="1"/>
</dbReference>
<reference evidence="18" key="1">
    <citation type="journal article" date="2019" name="Int. J. Syst. Evol. Microbiol.">
        <title>Halobacteriovorax valvorus sp. nov., a novel prokaryotic predator isolated from coastal seawater of China.</title>
        <authorList>
            <person name="Chen M.-X."/>
        </authorList>
    </citation>
    <scope>NUCLEOTIDE SEQUENCE [LARGE SCALE GENOMIC DNA]</scope>
    <source>
        <strain evidence="18">BL9</strain>
    </source>
</reference>
<comment type="function">
    <text evidence="2 13 15">Endonuclease that specifically degrades the RNA of RNA-DNA hybrids.</text>
</comment>
<comment type="caution">
    <text evidence="17">The sequence shown here is derived from an EMBL/GenBank/DDBJ whole genome shotgun (WGS) entry which is preliminary data.</text>
</comment>
<dbReference type="InterPro" id="IPR012337">
    <property type="entry name" value="RNaseH-like_sf"/>
</dbReference>
<dbReference type="NCBIfam" id="NF000595">
    <property type="entry name" value="PRK00015.1-3"/>
    <property type="match status" value="1"/>
</dbReference>
<evidence type="ECO:0000256" key="12">
    <source>
        <dbReference type="ARBA" id="ARBA00023211"/>
    </source>
</evidence>
<organism evidence="17 18">
    <name type="scientific">Halobacteriovorax vibrionivorans</name>
    <dbReference type="NCBI Taxonomy" id="2152716"/>
    <lineage>
        <taxon>Bacteria</taxon>
        <taxon>Pseudomonadati</taxon>
        <taxon>Bdellovibrionota</taxon>
        <taxon>Bacteriovoracia</taxon>
        <taxon>Bacteriovoracales</taxon>
        <taxon>Halobacteriovoraceae</taxon>
        <taxon>Halobacteriovorax</taxon>
    </lineage>
</organism>
<dbReference type="EC" id="3.1.26.4" evidence="5 13"/>
<dbReference type="PANTHER" id="PTHR10954">
    <property type="entry name" value="RIBONUCLEASE H2 SUBUNIT A"/>
    <property type="match status" value="1"/>
</dbReference>
<evidence type="ECO:0000313" key="18">
    <source>
        <dbReference type="Proteomes" id="UP000443582"/>
    </source>
</evidence>
<dbReference type="PANTHER" id="PTHR10954:SF23">
    <property type="entry name" value="RIBONUCLEASE"/>
    <property type="match status" value="1"/>
</dbReference>
<evidence type="ECO:0000256" key="6">
    <source>
        <dbReference type="ARBA" id="ARBA00019179"/>
    </source>
</evidence>
<feature type="binding site" evidence="13 14">
    <location>
        <position position="126"/>
    </location>
    <ligand>
        <name>a divalent metal cation</name>
        <dbReference type="ChEBI" id="CHEBI:60240"/>
    </ligand>
</feature>
<keyword evidence="8 13" id="KW-0540">Nuclease</keyword>
<dbReference type="PROSITE" id="PS51975">
    <property type="entry name" value="RNASE_H_2"/>
    <property type="match status" value="1"/>
</dbReference>
<keyword evidence="18" id="KW-1185">Reference proteome</keyword>
<keyword evidence="10 13" id="KW-0255">Endonuclease</keyword>
<feature type="binding site" evidence="13 14">
    <location>
        <position position="17"/>
    </location>
    <ligand>
        <name>a divalent metal cation</name>
        <dbReference type="ChEBI" id="CHEBI:60240"/>
    </ligand>
</feature>
<evidence type="ECO:0000256" key="8">
    <source>
        <dbReference type="ARBA" id="ARBA00022722"/>
    </source>
</evidence>